<dbReference type="PANTHER" id="PTHR33209">
    <property type="entry name" value="PROTEASE 4"/>
    <property type="match status" value="1"/>
</dbReference>
<accession>A0ABV9DXZ1</accession>
<dbReference type="Gene3D" id="3.90.226.10">
    <property type="entry name" value="2-enoyl-CoA Hydratase, Chain A, domain 1"/>
    <property type="match status" value="3"/>
</dbReference>
<keyword evidence="4" id="KW-0720">Serine protease</keyword>
<gene>
    <name evidence="6" type="primary">sppA</name>
    <name evidence="6" type="ORF">ACFO4E_13695</name>
</gene>
<evidence type="ECO:0000313" key="7">
    <source>
        <dbReference type="Proteomes" id="UP001595923"/>
    </source>
</evidence>
<name>A0ABV9DXZ1_9ACTN</name>
<dbReference type="InterPro" id="IPR047217">
    <property type="entry name" value="S49_SppA_67K_type_N"/>
</dbReference>
<keyword evidence="2" id="KW-0645">Protease</keyword>
<proteinExistence type="inferred from homology"/>
<dbReference type="InterPro" id="IPR029045">
    <property type="entry name" value="ClpP/crotonase-like_dom_sf"/>
</dbReference>
<feature type="domain" description="Peptidase S49" evidence="5">
    <location>
        <begin position="358"/>
        <end position="507"/>
    </location>
</feature>
<protein>
    <submittedName>
        <fullName evidence="6">Signal peptide peptidase SppA</fullName>
        <ecNumber evidence="6">3.4.21.-</ecNumber>
    </submittedName>
</protein>
<reference evidence="7" key="1">
    <citation type="journal article" date="2019" name="Int. J. Syst. Evol. Microbiol.">
        <title>The Global Catalogue of Microorganisms (GCM) 10K type strain sequencing project: providing services to taxonomists for standard genome sequencing and annotation.</title>
        <authorList>
            <consortium name="The Broad Institute Genomics Platform"/>
            <consortium name="The Broad Institute Genome Sequencing Center for Infectious Disease"/>
            <person name="Wu L."/>
            <person name="Ma J."/>
        </authorList>
    </citation>
    <scope>NUCLEOTIDE SEQUENCE [LARGE SCALE GENOMIC DNA]</scope>
    <source>
        <strain evidence="7">XZYJ18</strain>
    </source>
</reference>
<dbReference type="CDD" id="cd07023">
    <property type="entry name" value="S49_Sppa_N_C"/>
    <property type="match status" value="1"/>
</dbReference>
<dbReference type="RefSeq" id="WP_378574508.1">
    <property type="nucleotide sequence ID" value="NZ_JBHSFQ010000011.1"/>
</dbReference>
<evidence type="ECO:0000256" key="4">
    <source>
        <dbReference type="ARBA" id="ARBA00022825"/>
    </source>
</evidence>
<dbReference type="InterPro" id="IPR002142">
    <property type="entry name" value="Peptidase_S49"/>
</dbReference>
<organism evidence="6 7">
    <name type="scientific">Nocardiopsis mangrovi</name>
    <dbReference type="NCBI Taxonomy" id="1179818"/>
    <lineage>
        <taxon>Bacteria</taxon>
        <taxon>Bacillati</taxon>
        <taxon>Actinomycetota</taxon>
        <taxon>Actinomycetes</taxon>
        <taxon>Streptosporangiales</taxon>
        <taxon>Nocardiopsidaceae</taxon>
        <taxon>Nocardiopsis</taxon>
    </lineage>
</organism>
<dbReference type="Pfam" id="PF01343">
    <property type="entry name" value="Peptidase_S49"/>
    <property type="match status" value="2"/>
</dbReference>
<dbReference type="Proteomes" id="UP001595923">
    <property type="component" value="Unassembled WGS sequence"/>
</dbReference>
<evidence type="ECO:0000256" key="2">
    <source>
        <dbReference type="ARBA" id="ARBA00022670"/>
    </source>
</evidence>
<keyword evidence="7" id="KW-1185">Reference proteome</keyword>
<dbReference type="EMBL" id="JBHSFQ010000011">
    <property type="protein sequence ID" value="MFC4562913.1"/>
    <property type="molecule type" value="Genomic_DNA"/>
</dbReference>
<comment type="similarity">
    <text evidence="1">Belongs to the peptidase S49 family.</text>
</comment>
<dbReference type="NCBIfam" id="TIGR00705">
    <property type="entry name" value="SppA_67K"/>
    <property type="match status" value="1"/>
</dbReference>
<feature type="domain" description="Peptidase S49" evidence="5">
    <location>
        <begin position="95"/>
        <end position="245"/>
    </location>
</feature>
<dbReference type="GO" id="GO:0016787">
    <property type="term" value="F:hydrolase activity"/>
    <property type="evidence" value="ECO:0007669"/>
    <property type="project" value="UniProtKB-KW"/>
</dbReference>
<dbReference type="PIRSF" id="PIRSF001217">
    <property type="entry name" value="Protease_4_SppA"/>
    <property type="match status" value="1"/>
</dbReference>
<dbReference type="InterPro" id="IPR004634">
    <property type="entry name" value="Pept_S49_pIV"/>
</dbReference>
<evidence type="ECO:0000256" key="1">
    <source>
        <dbReference type="ARBA" id="ARBA00008683"/>
    </source>
</evidence>
<comment type="caution">
    <text evidence="6">The sequence shown here is derived from an EMBL/GenBank/DDBJ whole genome shotgun (WGS) entry which is preliminary data.</text>
</comment>
<dbReference type="SUPFAM" id="SSF52096">
    <property type="entry name" value="ClpP/crotonase"/>
    <property type="match status" value="2"/>
</dbReference>
<evidence type="ECO:0000313" key="6">
    <source>
        <dbReference type="EMBL" id="MFC4562913.1"/>
    </source>
</evidence>
<sequence length="572" mass="60717">MVDVAKLLDPVSKARRRRSAPLVLEIDLTEGLSDEAPADPLGQLLARRHQRLSDLIEGIRRGAHDPRVVALAARIDGRPLGFARVQELRAAVVAFRAAGKPTVAWSESFGDFGPGTVPYYLATAFEEIALLPTGLVGLTGLGMHTTFFRSAIDKLGVEYQAGARHEYKNAVNVFTETGYTDAHREAAGRIVESLGEQVVEGIAEGRGLTPERVRELTDRGPLLAGEALETGLVDRLAYRDEVYADLLGRFGDGARPGASARLQYVTRYHHRHAVASRVSTARSRDHIGLISGIGVIATGRSRRSPLGGGATMGSDTVTAAFRAAREDDTVKAVVFRVDSRGGSAVASDIIRREVALTRDAGTPVIVSMGDFAGSGGYYIALGGDLIVAQPGTLTGSIGVYTAKPVLTGLMDRLGVATDSIDGAAHAGMFGTDRGFSDSEWERINAMLDSIYRDFTGKVAEARGMTPEQVHEVARGRVWTGRDARDRGLVDELGGLETAVRLAREKAGMPGAALRPYPSAGPLERLIPAESSEDRAAAPQGRLDAWGSLAEISARLGLPAAGPLAMPGSWEIG</sequence>
<dbReference type="PANTHER" id="PTHR33209:SF1">
    <property type="entry name" value="PEPTIDASE S49 DOMAIN-CONTAINING PROTEIN"/>
    <property type="match status" value="1"/>
</dbReference>
<keyword evidence="3 6" id="KW-0378">Hydrolase</keyword>
<evidence type="ECO:0000259" key="5">
    <source>
        <dbReference type="Pfam" id="PF01343"/>
    </source>
</evidence>
<dbReference type="CDD" id="cd07018">
    <property type="entry name" value="S49_SppA_67K_type"/>
    <property type="match status" value="1"/>
</dbReference>
<evidence type="ECO:0000256" key="3">
    <source>
        <dbReference type="ARBA" id="ARBA00022801"/>
    </source>
</evidence>
<dbReference type="InterPro" id="IPR047272">
    <property type="entry name" value="S49_SppA_C"/>
</dbReference>
<dbReference type="EC" id="3.4.21.-" evidence="6"/>